<comment type="caution">
    <text evidence="1">The sequence shown here is derived from an EMBL/GenBank/DDBJ whole genome shotgun (WGS) entry which is preliminary data.</text>
</comment>
<sequence>MGHLFFECPYSKEVLISIGSWLGLLIPNSNWTDWRFVRTSSKMHLGCLDATINACIYHIWHQRNKCRHDCVLLRLQKLAIDITKELKLRFRGMHGSNLNRRDVACLEDRLWGVP</sequence>
<evidence type="ECO:0008006" key="3">
    <source>
        <dbReference type="Google" id="ProtNLM"/>
    </source>
</evidence>
<keyword evidence="2" id="KW-1185">Reference proteome</keyword>
<evidence type="ECO:0000313" key="2">
    <source>
        <dbReference type="Proteomes" id="UP001443914"/>
    </source>
</evidence>
<dbReference type="EMBL" id="JBDFQZ010000010">
    <property type="protein sequence ID" value="KAK9682886.1"/>
    <property type="molecule type" value="Genomic_DNA"/>
</dbReference>
<dbReference type="AlphaFoldDB" id="A0AAW1I1M4"/>
<protein>
    <recommendedName>
        <fullName evidence="3">Reverse transcriptase zinc-binding domain-containing protein</fullName>
    </recommendedName>
</protein>
<dbReference type="Proteomes" id="UP001443914">
    <property type="component" value="Unassembled WGS sequence"/>
</dbReference>
<evidence type="ECO:0000313" key="1">
    <source>
        <dbReference type="EMBL" id="KAK9682886.1"/>
    </source>
</evidence>
<reference evidence="1" key="1">
    <citation type="submission" date="2024-03" db="EMBL/GenBank/DDBJ databases">
        <title>WGS assembly of Saponaria officinalis var. Norfolk2.</title>
        <authorList>
            <person name="Jenkins J."/>
            <person name="Shu S."/>
            <person name="Grimwood J."/>
            <person name="Barry K."/>
            <person name="Goodstein D."/>
            <person name="Schmutz J."/>
            <person name="Leebens-Mack J."/>
            <person name="Osbourn A."/>
        </authorList>
    </citation>
    <scope>NUCLEOTIDE SEQUENCE [LARGE SCALE GENOMIC DNA]</scope>
    <source>
        <strain evidence="1">JIC</strain>
    </source>
</reference>
<proteinExistence type="predicted"/>
<organism evidence="1 2">
    <name type="scientific">Saponaria officinalis</name>
    <name type="common">Common soapwort</name>
    <name type="synonym">Lychnis saponaria</name>
    <dbReference type="NCBI Taxonomy" id="3572"/>
    <lineage>
        <taxon>Eukaryota</taxon>
        <taxon>Viridiplantae</taxon>
        <taxon>Streptophyta</taxon>
        <taxon>Embryophyta</taxon>
        <taxon>Tracheophyta</taxon>
        <taxon>Spermatophyta</taxon>
        <taxon>Magnoliopsida</taxon>
        <taxon>eudicotyledons</taxon>
        <taxon>Gunneridae</taxon>
        <taxon>Pentapetalae</taxon>
        <taxon>Caryophyllales</taxon>
        <taxon>Caryophyllaceae</taxon>
        <taxon>Caryophylleae</taxon>
        <taxon>Saponaria</taxon>
    </lineage>
</organism>
<gene>
    <name evidence="1" type="ORF">RND81_10G104100</name>
</gene>
<accession>A0AAW1I1M4</accession>
<name>A0AAW1I1M4_SAPOF</name>